<evidence type="ECO:0000259" key="3">
    <source>
        <dbReference type="Pfam" id="PF01055"/>
    </source>
</evidence>
<evidence type="ECO:0000313" key="7">
    <source>
        <dbReference type="Proteomes" id="UP000281488"/>
    </source>
</evidence>
<dbReference type="Gene3D" id="3.20.20.80">
    <property type="entry name" value="Glycosidases"/>
    <property type="match status" value="1"/>
</dbReference>
<organism evidence="6 8">
    <name type="scientific">Enterococcus faecalis</name>
    <name type="common">Streptococcus faecalis</name>
    <dbReference type="NCBI Taxonomy" id="1351"/>
    <lineage>
        <taxon>Bacteria</taxon>
        <taxon>Bacillati</taxon>
        <taxon>Bacillota</taxon>
        <taxon>Bacilli</taxon>
        <taxon>Lactobacillales</taxon>
        <taxon>Enterococcaceae</taxon>
        <taxon>Enterococcus</taxon>
    </lineage>
</organism>
<dbReference type="GO" id="GO:0005975">
    <property type="term" value="P:carbohydrate metabolic process"/>
    <property type="evidence" value="ECO:0007669"/>
    <property type="project" value="InterPro"/>
</dbReference>
<dbReference type="SUPFAM" id="SSF51445">
    <property type="entry name" value="(Trans)glycosidases"/>
    <property type="match status" value="1"/>
</dbReference>
<accession>A0A8B3RYC1</accession>
<dbReference type="InterPro" id="IPR000322">
    <property type="entry name" value="Glyco_hydro_31_TIM"/>
</dbReference>
<dbReference type="GO" id="GO:0090599">
    <property type="term" value="F:alpha-glucosidase activity"/>
    <property type="evidence" value="ECO:0007669"/>
    <property type="project" value="TreeGrafter"/>
</dbReference>
<protein>
    <submittedName>
        <fullName evidence="6">Alpha-xylosidase</fullName>
    </submittedName>
</protein>
<evidence type="ECO:0000313" key="8">
    <source>
        <dbReference type="Proteomes" id="UP000292223"/>
    </source>
</evidence>
<dbReference type="Pfam" id="PF21365">
    <property type="entry name" value="Glyco_hydro_31_3rd"/>
    <property type="match status" value="1"/>
</dbReference>
<evidence type="ECO:0000259" key="4">
    <source>
        <dbReference type="Pfam" id="PF21365"/>
    </source>
</evidence>
<dbReference type="SUPFAM" id="SSF51011">
    <property type="entry name" value="Glycosyl hydrolase domain"/>
    <property type="match status" value="1"/>
</dbReference>
<keyword evidence="2" id="KW-0378">Hydrolase</keyword>
<dbReference type="AlphaFoldDB" id="A0A8B3RYC1"/>
<dbReference type="Pfam" id="PF01055">
    <property type="entry name" value="Glyco_hydro_31_2nd"/>
    <property type="match status" value="1"/>
</dbReference>
<feature type="domain" description="Glycosyl hydrolase family 31 C-terminal" evidence="4">
    <location>
        <begin position="494"/>
        <end position="585"/>
    </location>
</feature>
<dbReference type="Proteomes" id="UP000281488">
    <property type="component" value="Unassembled WGS sequence"/>
</dbReference>
<dbReference type="EMBL" id="RKMZ01000010">
    <property type="protein sequence ID" value="ROX30293.1"/>
    <property type="molecule type" value="Genomic_DNA"/>
</dbReference>
<proteinExistence type="inferred from homology"/>
<dbReference type="InterPro" id="IPR048395">
    <property type="entry name" value="Glyco_hydro_31_C"/>
</dbReference>
<evidence type="ECO:0000256" key="2">
    <source>
        <dbReference type="RuleBase" id="RU361185"/>
    </source>
</evidence>
<dbReference type="PANTHER" id="PTHR22762">
    <property type="entry name" value="ALPHA-GLUCOSIDASE"/>
    <property type="match status" value="1"/>
</dbReference>
<gene>
    <name evidence="5" type="ORF">EGW16_14510</name>
    <name evidence="6" type="ORF">EU507_06465</name>
</gene>
<dbReference type="Proteomes" id="UP000292223">
    <property type="component" value="Unassembled WGS sequence"/>
</dbReference>
<evidence type="ECO:0000256" key="1">
    <source>
        <dbReference type="ARBA" id="ARBA00007806"/>
    </source>
</evidence>
<dbReference type="InterPro" id="IPR013780">
    <property type="entry name" value="Glyco_hydro_b"/>
</dbReference>
<comment type="similarity">
    <text evidence="1 2">Belongs to the glycosyl hydrolase 31 family.</text>
</comment>
<dbReference type="InterPro" id="IPR017853">
    <property type="entry name" value="GH"/>
</dbReference>
<evidence type="ECO:0000313" key="6">
    <source>
        <dbReference type="EMBL" id="RYU33783.1"/>
    </source>
</evidence>
<evidence type="ECO:0000313" key="5">
    <source>
        <dbReference type="EMBL" id="ROX30293.1"/>
    </source>
</evidence>
<dbReference type="CDD" id="cd06595">
    <property type="entry name" value="GH31_u1"/>
    <property type="match status" value="1"/>
</dbReference>
<keyword evidence="2" id="KW-0326">Glycosidase</keyword>
<feature type="domain" description="Glycoside hydrolase family 31 TIM barrel" evidence="3">
    <location>
        <begin position="184"/>
        <end position="486"/>
    </location>
</feature>
<sequence>MVKVSSKQKIVGKGYRFTVLTPQLIRMEYSKENFFIDEQTQVIQNREFPEFEFELEEKNERLEIDTEAFHLTYDKKAFTSQGLVITMKSNFTDYNNKWYYGQQVNTLKGTVRTLDNVDGEIELEEGIISRQGYAILDDSTSFIVSTKGLPKSKQVEHKDIYFFGYQHEYKKALKDYFKLTGATPILPRYALGNWWSRFWAYTDQEYLALMDRFKKEEIPLSVSVIDMDWHLRDIPSRFGSGWTGYSWNRKLFPQPAEFLEKLHERGLRVTLNVHPADGIRAFEDCYPKVADRLKLNVLLEESAEFDMTSQAFVESYFKDVHHPLEQQGVDFWWIDWQQGEQSKEDGLDPLWLLNQYHFEDNNKTKDGLILSRYAGPGSHRYPVGFSGDSIISWESLQFQPYFTATASNIGYSWWSHDIGGHMGGKRDDELTLRWMQFGIYSPINRLHSSSSPFNGKEPWNFPPMIEEAMKESLRERHRILPYLYTANVELSEQGSPLLQPMYYENPEKDAAYNYKNQYYFGNELLVVPIVHPTDKTYKFSKEDIWLPEGKWYDYHNGYRYEGDTEISIFRKINESAVFVRGGAIIPTAADFLTTKPDELPKVIEWKVFPGQSGEYHLIEEKEGKRCTTSFKLDWENLKVTIAINGELSIIPSDRSHRLILHCVEAGDGSAFPENIFRAEIVEHLSLPVKEIDKQMMTDMLFERIDLPEISYDLKNQLWEILADTTDFKNKLLTVKCFKDEQLTDLLTEVFYIEES</sequence>
<dbReference type="EMBL" id="SEWT01000003">
    <property type="protein sequence ID" value="RYU33783.1"/>
    <property type="molecule type" value="Genomic_DNA"/>
</dbReference>
<reference evidence="6 8" key="2">
    <citation type="submission" date="2019-02" db="EMBL/GenBank/DDBJ databases">
        <title>From farm to fork: dissemination of Tn554::fexA-optrA in linezolid-resistant Enterococcus faecalis clones from chicken feces and meat in Tunisia.</title>
        <authorList>
            <person name="Tedim A.P."/>
            <person name="Elghaieb H."/>
            <person name="Abbassi M.S."/>
            <person name="Novais C."/>
            <person name="Hassen A."/>
            <person name="Peixe L."/>
            <person name="Freitas A.R."/>
        </authorList>
    </citation>
    <scope>NUCLEOTIDE SEQUENCE [LARGE SCALE GENOMIC DNA]</scope>
    <source>
        <strain evidence="6 8">728T</strain>
    </source>
</reference>
<dbReference type="Gene3D" id="2.60.40.1180">
    <property type="entry name" value="Golgi alpha-mannosidase II"/>
    <property type="match status" value="1"/>
</dbReference>
<comment type="caution">
    <text evidence="6">The sequence shown here is derived from an EMBL/GenBank/DDBJ whole genome shotgun (WGS) entry which is preliminary data.</text>
</comment>
<dbReference type="GO" id="GO:0006491">
    <property type="term" value="P:N-glycan processing"/>
    <property type="evidence" value="ECO:0007669"/>
    <property type="project" value="TreeGrafter"/>
</dbReference>
<reference evidence="5 7" key="1">
    <citation type="submission" date="2018-10" db="EMBL/GenBank/DDBJ databases">
        <title>Genotypes and phenotypes of Enterococci isolated from broiler chickens.</title>
        <authorList>
            <person name="Muhammad A.R."/>
            <person name="Diarra M.S."/>
        </authorList>
    </citation>
    <scope>NUCLEOTIDE SEQUENCE [LARGE SCALE GENOMIC DNA]</scope>
    <source>
        <strain evidence="5 7">LIT2 A36'</strain>
    </source>
</reference>
<dbReference type="RefSeq" id="WP_010709933.1">
    <property type="nucleotide sequence ID" value="NZ_CABGSX010000002.1"/>
</dbReference>
<dbReference type="PANTHER" id="PTHR22762:SF89">
    <property type="entry name" value="ALPHA-XYLOSIDASE"/>
    <property type="match status" value="1"/>
</dbReference>
<name>A0A8B3RYC1_ENTFL</name>